<evidence type="ECO:0000313" key="2">
    <source>
        <dbReference type="EMBL" id="KZS02727.1"/>
    </source>
</evidence>
<dbReference type="AlphaFoldDB" id="A0A164JWQ9"/>
<dbReference type="EMBL" id="LRGB01003614">
    <property type="protein sequence ID" value="KZS02727.1"/>
    <property type="molecule type" value="Genomic_DNA"/>
</dbReference>
<dbReference type="Proteomes" id="UP000076858">
    <property type="component" value="Unassembled WGS sequence"/>
</dbReference>
<proteinExistence type="predicted"/>
<keyword evidence="3" id="KW-1185">Reference proteome</keyword>
<keyword evidence="1" id="KW-0812">Transmembrane</keyword>
<name>A0A164JWQ9_9CRUS</name>
<keyword evidence="1" id="KW-0472">Membrane</keyword>
<reference evidence="2 3" key="1">
    <citation type="submission" date="2016-03" db="EMBL/GenBank/DDBJ databases">
        <title>EvidentialGene: Evidence-directed Construction of Genes on Genomes.</title>
        <authorList>
            <person name="Gilbert D.G."/>
            <person name="Choi J.-H."/>
            <person name="Mockaitis K."/>
            <person name="Colbourne J."/>
            <person name="Pfrender M."/>
        </authorList>
    </citation>
    <scope>NUCLEOTIDE SEQUENCE [LARGE SCALE GENOMIC DNA]</scope>
    <source>
        <strain evidence="2 3">Xinb3</strain>
        <tissue evidence="2">Complete organism</tissue>
    </source>
</reference>
<organism evidence="2 3">
    <name type="scientific">Daphnia magna</name>
    <dbReference type="NCBI Taxonomy" id="35525"/>
    <lineage>
        <taxon>Eukaryota</taxon>
        <taxon>Metazoa</taxon>
        <taxon>Ecdysozoa</taxon>
        <taxon>Arthropoda</taxon>
        <taxon>Crustacea</taxon>
        <taxon>Branchiopoda</taxon>
        <taxon>Diplostraca</taxon>
        <taxon>Cladocera</taxon>
        <taxon>Anomopoda</taxon>
        <taxon>Daphniidae</taxon>
        <taxon>Daphnia</taxon>
    </lineage>
</organism>
<evidence type="ECO:0000313" key="3">
    <source>
        <dbReference type="Proteomes" id="UP000076858"/>
    </source>
</evidence>
<feature type="transmembrane region" description="Helical" evidence="1">
    <location>
        <begin position="48"/>
        <end position="68"/>
    </location>
</feature>
<keyword evidence="1" id="KW-1133">Transmembrane helix</keyword>
<feature type="non-terminal residue" evidence="2">
    <location>
        <position position="1"/>
    </location>
</feature>
<protein>
    <submittedName>
        <fullName evidence="2">Uncharacterized protein</fullName>
    </submittedName>
</protein>
<evidence type="ECO:0000256" key="1">
    <source>
        <dbReference type="SAM" id="Phobius"/>
    </source>
</evidence>
<comment type="caution">
    <text evidence="2">The sequence shown here is derived from an EMBL/GenBank/DDBJ whole genome shotgun (WGS) entry which is preliminary data.</text>
</comment>
<gene>
    <name evidence="2" type="ORF">APZ42_000113</name>
</gene>
<sequence>LLHYCRSVFFLSGFILQRGKSAIIVWNVCNTLLACDDYIFRQTMQFKIFVVSRVLFLIQFVRLLALRFPSLSLPLFSTVYFHSHGSKLSWEMVEIKVPIFQ</sequence>
<accession>A0A164JWQ9</accession>